<comment type="caution">
    <text evidence="1">The sequence shown here is derived from an EMBL/GenBank/DDBJ whole genome shotgun (WGS) entry which is preliminary data.</text>
</comment>
<keyword evidence="2" id="KW-1185">Reference proteome</keyword>
<dbReference type="Pfam" id="PF10364">
    <property type="entry name" value="NKWYS"/>
    <property type="match status" value="1"/>
</dbReference>
<name>A0A062UIF1_9PROT</name>
<evidence type="ECO:0008006" key="3">
    <source>
        <dbReference type="Google" id="ProtNLM"/>
    </source>
</evidence>
<proteinExistence type="predicted"/>
<evidence type="ECO:0000313" key="1">
    <source>
        <dbReference type="EMBL" id="KCZ58796.1"/>
    </source>
</evidence>
<dbReference type="EMBL" id="AWFG01000019">
    <property type="protein sequence ID" value="KCZ58796.1"/>
    <property type="molecule type" value="Genomic_DNA"/>
</dbReference>
<gene>
    <name evidence="1" type="ORF">HY30_03405</name>
</gene>
<dbReference type="eggNOG" id="COG0457">
    <property type="taxonomic scope" value="Bacteria"/>
</dbReference>
<dbReference type="AlphaFoldDB" id="A0A062UIF1"/>
<dbReference type="RefSeq" id="WP_034738746.1">
    <property type="nucleotide sequence ID" value="NZ_AWFG01000019.1"/>
</dbReference>
<protein>
    <recommendedName>
        <fullName evidence="3">Sulfotransferase domain-containing protein</fullName>
    </recommendedName>
</protein>
<dbReference type="Proteomes" id="UP000027190">
    <property type="component" value="Unassembled WGS sequence"/>
</dbReference>
<dbReference type="PATRIC" id="fig|1280947.3.peg.1556"/>
<evidence type="ECO:0000313" key="2">
    <source>
        <dbReference type="Proteomes" id="UP000027190"/>
    </source>
</evidence>
<accession>A0A062UIF1</accession>
<dbReference type="InterPro" id="IPR018831">
    <property type="entry name" value="Uncharacterised_NKWYS"/>
</dbReference>
<sequence>MDDPDFLKKTYMQTTFAPLILYTMGKVASSSVSNAILDAGIGCYDVHFLAQDRITSLLQSFFANDDFPIVPPHMIRSLQAYNSLRLNKEVKVISLLREPVSRNVSSVFQNLPKRLAGDQEAILERLRSNPPHWPDVWFETDFIPSMGIDVFNADIDPTKDVFRFRNGKIDLLIVKSQTADRRKEALIGNFLGTKISITRENDSSDKWYGETYSEVMANLGVIGSEYVEKCLNCRYFKKFYSLEERRQTAALYGHTLSA</sequence>
<dbReference type="OrthoDB" id="286125at2"/>
<dbReference type="STRING" id="1280947.HY30_03405"/>
<reference evidence="1 2" key="1">
    <citation type="journal article" date="2014" name="Antonie Van Leeuwenhoek">
        <title>Hyphomonas beringensis sp. nov. and Hyphomonas chukchiensis sp. nov., isolated from surface seawater of the Bering Sea and Chukchi Sea.</title>
        <authorList>
            <person name="Li C."/>
            <person name="Lai Q."/>
            <person name="Li G."/>
            <person name="Dong C."/>
            <person name="Wang J."/>
            <person name="Liao Y."/>
            <person name="Shao Z."/>
        </authorList>
    </citation>
    <scope>NUCLEOTIDE SEQUENCE [LARGE SCALE GENOMIC DNA]</scope>
    <source>
        <strain evidence="1 2">BH-BN04-4</strain>
    </source>
</reference>
<organism evidence="1 2">
    <name type="scientific">Hyphomonas chukchiensis</name>
    <dbReference type="NCBI Taxonomy" id="1280947"/>
    <lineage>
        <taxon>Bacteria</taxon>
        <taxon>Pseudomonadati</taxon>
        <taxon>Pseudomonadota</taxon>
        <taxon>Alphaproteobacteria</taxon>
        <taxon>Hyphomonadales</taxon>
        <taxon>Hyphomonadaceae</taxon>
        <taxon>Hyphomonas</taxon>
    </lineage>
</organism>